<evidence type="ECO:0000256" key="1">
    <source>
        <dbReference type="SAM" id="Phobius"/>
    </source>
</evidence>
<keyword evidence="3" id="KW-1185">Reference proteome</keyword>
<keyword evidence="1" id="KW-0812">Transmembrane</keyword>
<organism evidence="2 3">
    <name type="scientific">Teratosphaeria destructans</name>
    <dbReference type="NCBI Taxonomy" id="418781"/>
    <lineage>
        <taxon>Eukaryota</taxon>
        <taxon>Fungi</taxon>
        <taxon>Dikarya</taxon>
        <taxon>Ascomycota</taxon>
        <taxon>Pezizomycotina</taxon>
        <taxon>Dothideomycetes</taxon>
        <taxon>Dothideomycetidae</taxon>
        <taxon>Mycosphaerellales</taxon>
        <taxon>Teratosphaeriaceae</taxon>
        <taxon>Teratosphaeria</taxon>
    </lineage>
</organism>
<dbReference type="Proteomes" id="UP001138500">
    <property type="component" value="Unassembled WGS sequence"/>
</dbReference>
<keyword evidence="1" id="KW-0472">Membrane</keyword>
<proteinExistence type="predicted"/>
<keyword evidence="1" id="KW-1133">Transmembrane helix</keyword>
<sequence>MPVERAEGETAAVPLVGATLELEASRLDGALELDKTPVDSKRLELETAPVDSRALELGDTPVDSEGLELETAPVDSRALELGDTPVDSKALELEDTPVDSKALELDDTPVDSKALELEDTPVDSKALELDDTPVDSKALELEDTPVDSKALELDDTPVAMQPVTEGMVVVWRLKRLIVWMEIKSPVKAWPHVTLAVVAVAGAEEDAVVEFTMLGEELALVLTKELEETAVPELDAEALLATDFVGDAVPGSEVAFAEREADSLATEEITELLRAADVAAVDNGTVGPEALFPLILDETAVPGKAVALEEMEADPLGTEEIAVPLRAAVEEMREVSSPKDPIVDAVELPFDNGALPEIATGLTDPETDDNVVEVDKTGPVDPIVEAVELPFDNGALPEMAMGLTDPETDNNVLEVDKIGPVDPIVEAVELPFDNGALPEIAMGLTAPETDGNAVDRPNPVDPIVDGVELPFENGALPEMPTALTDPETDDNAVDRPSPVEPIRDVIVEFPFEYGTPVELAKVPEVRVAALVGVMPSILSIALVAVAKMRARSRHKLAASEVRLALRALLAWLRTLESSDVTVDRAPDNEAIPVVFERRPEVTDAIPVAFGRRPEVIEAIPVVFARRPEVKEAIPEVFVREATPEVAETMPEVAVTP</sequence>
<gene>
    <name evidence="2" type="ORF">Tdes44962_MAKER04310</name>
</gene>
<dbReference type="EMBL" id="RIBY02002134">
    <property type="protein sequence ID" value="KAH9824627.1"/>
    <property type="molecule type" value="Genomic_DNA"/>
</dbReference>
<reference evidence="2 3" key="2">
    <citation type="journal article" date="2021" name="Curr. Genet.">
        <title>Genetic response to nitrogen starvation in the aggressive Eucalyptus foliar pathogen Teratosphaeria destructans.</title>
        <authorList>
            <person name="Havenga M."/>
            <person name="Wingfield B.D."/>
            <person name="Wingfield M.J."/>
            <person name="Dreyer L.L."/>
            <person name="Roets F."/>
            <person name="Aylward J."/>
        </authorList>
    </citation>
    <scope>NUCLEOTIDE SEQUENCE [LARGE SCALE GENOMIC DNA]</scope>
    <source>
        <strain evidence="2">CMW44962</strain>
    </source>
</reference>
<name>A0A9W7W0K4_9PEZI</name>
<evidence type="ECO:0000313" key="2">
    <source>
        <dbReference type="EMBL" id="KAH9824627.1"/>
    </source>
</evidence>
<protein>
    <submittedName>
        <fullName evidence="2">Trans-sialidase</fullName>
    </submittedName>
</protein>
<feature type="transmembrane region" description="Helical" evidence="1">
    <location>
        <begin position="526"/>
        <end position="545"/>
    </location>
</feature>
<dbReference type="AlphaFoldDB" id="A0A9W7W0K4"/>
<reference evidence="2 3" key="1">
    <citation type="journal article" date="2018" name="IMA Fungus">
        <title>IMA Genome-F 10: Nine draft genome sequences of Claviceps purpurea s.lat., including C. arundinis, C. humidiphila, and C. cf. spartinae, pseudomolecules for the pitch canker pathogen Fusarium circinatum, draft genome of Davidsoniella eucalypti, Grosmannia galeiformis, Quambalaria eucalypti, and Teratosphaeria destructans.</title>
        <authorList>
            <person name="Wingfield B.D."/>
            <person name="Liu M."/>
            <person name="Nguyen H.D."/>
            <person name="Lane F.A."/>
            <person name="Morgan S.W."/>
            <person name="De Vos L."/>
            <person name="Wilken P.M."/>
            <person name="Duong T.A."/>
            <person name="Aylward J."/>
            <person name="Coetzee M.P."/>
            <person name="Dadej K."/>
            <person name="De Beer Z.W."/>
            <person name="Findlay W."/>
            <person name="Havenga M."/>
            <person name="Kolarik M."/>
            <person name="Menzies J.G."/>
            <person name="Naidoo K."/>
            <person name="Pochopski O."/>
            <person name="Shoukouhi P."/>
            <person name="Santana Q.C."/>
            <person name="Seifert K.A."/>
            <person name="Soal N."/>
            <person name="Steenkamp E.T."/>
            <person name="Tatham C.T."/>
            <person name="van der Nest M.A."/>
            <person name="Wingfield M.J."/>
        </authorList>
    </citation>
    <scope>NUCLEOTIDE SEQUENCE [LARGE SCALE GENOMIC DNA]</scope>
    <source>
        <strain evidence="2">CMW44962</strain>
    </source>
</reference>
<comment type="caution">
    <text evidence="2">The sequence shown here is derived from an EMBL/GenBank/DDBJ whole genome shotgun (WGS) entry which is preliminary data.</text>
</comment>
<accession>A0A9W7W0K4</accession>
<evidence type="ECO:0000313" key="3">
    <source>
        <dbReference type="Proteomes" id="UP001138500"/>
    </source>
</evidence>
<dbReference type="OrthoDB" id="2575524at2759"/>